<dbReference type="SUPFAM" id="SSF63829">
    <property type="entry name" value="Calcium-dependent phosphotriesterase"/>
    <property type="match status" value="1"/>
</dbReference>
<feature type="compositionally biased region" description="Polar residues" evidence="1">
    <location>
        <begin position="195"/>
        <end position="220"/>
    </location>
</feature>
<dbReference type="InterPro" id="IPR011042">
    <property type="entry name" value="6-blade_b-propeller_TolB-like"/>
</dbReference>
<accession>A0A9D4JMZ9</accession>
<evidence type="ECO:0000313" key="3">
    <source>
        <dbReference type="Proteomes" id="UP000828390"/>
    </source>
</evidence>
<comment type="caution">
    <text evidence="2">The sequence shown here is derived from an EMBL/GenBank/DDBJ whole genome shotgun (WGS) entry which is preliminary data.</text>
</comment>
<feature type="region of interest" description="Disordered" evidence="1">
    <location>
        <begin position="188"/>
        <end position="229"/>
    </location>
</feature>
<gene>
    <name evidence="2" type="ORF">DPMN_117865</name>
</gene>
<keyword evidence="3" id="KW-1185">Reference proteome</keyword>
<evidence type="ECO:0000256" key="1">
    <source>
        <dbReference type="SAM" id="MobiDB-lite"/>
    </source>
</evidence>
<dbReference type="Gene3D" id="2.120.10.30">
    <property type="entry name" value="TolB, C-terminal domain"/>
    <property type="match status" value="1"/>
</dbReference>
<feature type="region of interest" description="Disordered" evidence="1">
    <location>
        <begin position="295"/>
        <end position="348"/>
    </location>
</feature>
<proteinExistence type="predicted"/>
<sequence>MCHVCHIYRHKNCINLVLITDKVKALRQEGQFHELSGMMETLHGLFTEKKYDFEESIQLLEKSHSKTCEEINALHKKITDHLDHLQEETIKELDTFQATFKSSFHEDITHCSESVQTIKIAKEDWQKMQGKSEILHFVTYIKCLDHTNKADSILQEKVVEKDITFTFQPDTTIDQRLSNMMGLGKILSDVKQPTRRNITTDEQPTQAEPNEENTSLTSSKQPDKAHTISNMNNTDQMLHILSSSSKNSDFKANLTSDVNDSDQVLHILSSSSKKPGKANLTSDVNDSDQVLHILSSSSKQPDKANLTSDVNDSDQVLHPENILSEKPSAGNQSSDVKKSSPVSSSYRLPDHRNEVINVNKPEQLFIPKAVFRMIAKTKYSVMVKSDRETCTISGISETDAGELVIIDNFNNKAKLLDKTFKVVAHCYLPGSPLSMCSINSIASSLVAVALESKTVHFIRVTNRLLKRLVNERTLELKHACQGIAHHLGSLYITSGTALYHYTVDGTQMMKMYENTSEQRSVTSCAVSPSGDRIFVTNEVNNQLVTLSRDGKVLSTLTDPALNWRGQLDLPGLHVTNSGKVLVCAGYNSAIIKLDTDGRLTEVVTDCLDKPMSVYYSKISSTLIVGMCYCDNIIVMKDYLQL</sequence>
<feature type="compositionally biased region" description="Polar residues" evidence="1">
    <location>
        <begin position="295"/>
        <end position="314"/>
    </location>
</feature>
<reference evidence="2" key="2">
    <citation type="submission" date="2020-11" db="EMBL/GenBank/DDBJ databases">
        <authorList>
            <person name="McCartney M.A."/>
            <person name="Auch B."/>
            <person name="Kono T."/>
            <person name="Mallez S."/>
            <person name="Becker A."/>
            <person name="Gohl D.M."/>
            <person name="Silverstein K.A.T."/>
            <person name="Koren S."/>
            <person name="Bechman K.B."/>
            <person name="Herman A."/>
            <person name="Abrahante J.E."/>
            <person name="Garbe J."/>
        </authorList>
    </citation>
    <scope>NUCLEOTIDE SEQUENCE</scope>
    <source>
        <strain evidence="2">Duluth1</strain>
        <tissue evidence="2">Whole animal</tissue>
    </source>
</reference>
<reference evidence="2" key="1">
    <citation type="journal article" date="2019" name="bioRxiv">
        <title>The Genome of the Zebra Mussel, Dreissena polymorpha: A Resource for Invasive Species Research.</title>
        <authorList>
            <person name="McCartney M.A."/>
            <person name="Auch B."/>
            <person name="Kono T."/>
            <person name="Mallez S."/>
            <person name="Zhang Y."/>
            <person name="Obille A."/>
            <person name="Becker A."/>
            <person name="Abrahante J.E."/>
            <person name="Garbe J."/>
            <person name="Badalamenti J.P."/>
            <person name="Herman A."/>
            <person name="Mangelson H."/>
            <person name="Liachko I."/>
            <person name="Sullivan S."/>
            <person name="Sone E.D."/>
            <person name="Koren S."/>
            <person name="Silverstein K.A.T."/>
            <person name="Beckman K.B."/>
            <person name="Gohl D.M."/>
        </authorList>
    </citation>
    <scope>NUCLEOTIDE SEQUENCE</scope>
    <source>
        <strain evidence="2">Duluth1</strain>
        <tissue evidence="2">Whole animal</tissue>
    </source>
</reference>
<dbReference type="EMBL" id="JAIWYP010000005">
    <property type="protein sequence ID" value="KAH3816349.1"/>
    <property type="molecule type" value="Genomic_DNA"/>
</dbReference>
<dbReference type="AlphaFoldDB" id="A0A9D4JMZ9"/>
<organism evidence="2 3">
    <name type="scientific">Dreissena polymorpha</name>
    <name type="common">Zebra mussel</name>
    <name type="synonym">Mytilus polymorpha</name>
    <dbReference type="NCBI Taxonomy" id="45954"/>
    <lineage>
        <taxon>Eukaryota</taxon>
        <taxon>Metazoa</taxon>
        <taxon>Spiralia</taxon>
        <taxon>Lophotrochozoa</taxon>
        <taxon>Mollusca</taxon>
        <taxon>Bivalvia</taxon>
        <taxon>Autobranchia</taxon>
        <taxon>Heteroconchia</taxon>
        <taxon>Euheterodonta</taxon>
        <taxon>Imparidentia</taxon>
        <taxon>Neoheterodontei</taxon>
        <taxon>Myida</taxon>
        <taxon>Dreissenoidea</taxon>
        <taxon>Dreissenidae</taxon>
        <taxon>Dreissena</taxon>
    </lineage>
</organism>
<name>A0A9D4JMZ9_DREPO</name>
<protein>
    <submittedName>
        <fullName evidence="2">Uncharacterized protein</fullName>
    </submittedName>
</protein>
<evidence type="ECO:0000313" key="2">
    <source>
        <dbReference type="EMBL" id="KAH3816349.1"/>
    </source>
</evidence>
<dbReference type="Proteomes" id="UP000828390">
    <property type="component" value="Unassembled WGS sequence"/>
</dbReference>